<dbReference type="InterPro" id="IPR017972">
    <property type="entry name" value="Cyt_P450_CS"/>
</dbReference>
<gene>
    <name evidence="9" type="ORF">DH2020_010011</name>
</gene>
<evidence type="ECO:0008006" key="11">
    <source>
        <dbReference type="Google" id="ProtNLM"/>
    </source>
</evidence>
<evidence type="ECO:0000256" key="8">
    <source>
        <dbReference type="RuleBase" id="RU000461"/>
    </source>
</evidence>
<keyword evidence="7 8" id="KW-0503">Monooxygenase</keyword>
<keyword evidence="10" id="KW-1185">Reference proteome</keyword>
<protein>
    <recommendedName>
        <fullName evidence="11">Cytochrome P450 protein</fullName>
    </recommendedName>
</protein>
<comment type="caution">
    <text evidence="9">The sequence shown here is derived from an EMBL/GenBank/DDBJ whole genome shotgun (WGS) entry which is preliminary data.</text>
</comment>
<dbReference type="EMBL" id="JABTTQ020000005">
    <property type="protein sequence ID" value="KAK6155763.1"/>
    <property type="molecule type" value="Genomic_DNA"/>
</dbReference>
<sequence>MHASLVMARECNDTWKNLRSIGQNGVFSPKAIESAAGIGTGKVTEMVKFLRDNKDGKVVNIEDLVFATFTNIITNVFISRNLFDAGGESESDEKVMSFLNEEIIDKATSFGLTDVFPMLKGVDFWSKRKAMDIYRNINFIWEDIIKERRSLATDDDANIPNNSTKDLLDVLNGYGFPVDQIGILLTELLIAGTDSTTITTVWLMAELIKNKEILHQVRNEIANKAIIEGNKLNESLLSECQYFQSCIKETLRLHIPGPFAVPHRATETCKINNYTIPKDSIVLVNGWAIQMDPNNWEDPTSFKPERFLNSTIDSRGAHFEYIPFSAGSRMCPGQNVALKGVQLVVASLVHYFDWSLPNGKDPSKLDLSDKFGTTLKKDKPLYLIPRPRENYIVG</sequence>
<dbReference type="Proteomes" id="UP001318860">
    <property type="component" value="Unassembled WGS sequence"/>
</dbReference>
<evidence type="ECO:0000313" key="9">
    <source>
        <dbReference type="EMBL" id="KAK6155763.1"/>
    </source>
</evidence>
<evidence type="ECO:0000256" key="1">
    <source>
        <dbReference type="ARBA" id="ARBA00004167"/>
    </source>
</evidence>
<comment type="subcellular location">
    <subcellularLocation>
        <location evidence="1">Membrane</location>
        <topology evidence="1">Single-pass membrane protein</topology>
    </subcellularLocation>
</comment>
<name>A0ABR0X8W2_REHGL</name>
<evidence type="ECO:0000256" key="5">
    <source>
        <dbReference type="ARBA" id="ARBA00023002"/>
    </source>
</evidence>
<accession>A0ABR0X8W2</accession>
<organism evidence="9 10">
    <name type="scientific">Rehmannia glutinosa</name>
    <name type="common">Chinese foxglove</name>
    <dbReference type="NCBI Taxonomy" id="99300"/>
    <lineage>
        <taxon>Eukaryota</taxon>
        <taxon>Viridiplantae</taxon>
        <taxon>Streptophyta</taxon>
        <taxon>Embryophyta</taxon>
        <taxon>Tracheophyta</taxon>
        <taxon>Spermatophyta</taxon>
        <taxon>Magnoliopsida</taxon>
        <taxon>eudicotyledons</taxon>
        <taxon>Gunneridae</taxon>
        <taxon>Pentapetalae</taxon>
        <taxon>asterids</taxon>
        <taxon>lamiids</taxon>
        <taxon>Lamiales</taxon>
        <taxon>Orobanchaceae</taxon>
        <taxon>Rehmannieae</taxon>
        <taxon>Rehmannia</taxon>
    </lineage>
</organism>
<keyword evidence="4 8" id="KW-0479">Metal-binding</keyword>
<comment type="similarity">
    <text evidence="2 8">Belongs to the cytochrome P450 family.</text>
</comment>
<evidence type="ECO:0000256" key="4">
    <source>
        <dbReference type="ARBA" id="ARBA00022723"/>
    </source>
</evidence>
<reference evidence="9 10" key="1">
    <citation type="journal article" date="2021" name="Comput. Struct. Biotechnol. J.">
        <title>De novo genome assembly of the potent medicinal plant Rehmannia glutinosa using nanopore technology.</title>
        <authorList>
            <person name="Ma L."/>
            <person name="Dong C."/>
            <person name="Song C."/>
            <person name="Wang X."/>
            <person name="Zheng X."/>
            <person name="Niu Y."/>
            <person name="Chen S."/>
            <person name="Feng W."/>
        </authorList>
    </citation>
    <scope>NUCLEOTIDE SEQUENCE [LARGE SCALE GENOMIC DNA]</scope>
    <source>
        <strain evidence="9">DH-2019</strain>
    </source>
</reference>
<dbReference type="PANTHER" id="PTHR47950">
    <property type="entry name" value="CYTOCHROME P450, FAMILY 76, SUBFAMILY C, POLYPEPTIDE 5-RELATED"/>
    <property type="match status" value="1"/>
</dbReference>
<dbReference type="InterPro" id="IPR002401">
    <property type="entry name" value="Cyt_P450_E_grp-I"/>
</dbReference>
<dbReference type="InterPro" id="IPR001128">
    <property type="entry name" value="Cyt_P450"/>
</dbReference>
<dbReference type="Gene3D" id="1.10.630.10">
    <property type="entry name" value="Cytochrome P450"/>
    <property type="match status" value="1"/>
</dbReference>
<dbReference type="PROSITE" id="PS00086">
    <property type="entry name" value="CYTOCHROME_P450"/>
    <property type="match status" value="1"/>
</dbReference>
<evidence type="ECO:0000256" key="7">
    <source>
        <dbReference type="ARBA" id="ARBA00023033"/>
    </source>
</evidence>
<proteinExistence type="inferred from homology"/>
<dbReference type="SUPFAM" id="SSF48264">
    <property type="entry name" value="Cytochrome P450"/>
    <property type="match status" value="1"/>
</dbReference>
<evidence type="ECO:0000256" key="2">
    <source>
        <dbReference type="ARBA" id="ARBA00010617"/>
    </source>
</evidence>
<keyword evidence="6 8" id="KW-0408">Iron</keyword>
<evidence type="ECO:0000256" key="6">
    <source>
        <dbReference type="ARBA" id="ARBA00023004"/>
    </source>
</evidence>
<dbReference type="PANTHER" id="PTHR47950:SF6">
    <property type="entry name" value="CYTOCHROME P450"/>
    <property type="match status" value="1"/>
</dbReference>
<keyword evidence="3 8" id="KW-0349">Heme</keyword>
<dbReference type="Pfam" id="PF00067">
    <property type="entry name" value="p450"/>
    <property type="match status" value="1"/>
</dbReference>
<evidence type="ECO:0000256" key="3">
    <source>
        <dbReference type="ARBA" id="ARBA00022617"/>
    </source>
</evidence>
<dbReference type="PRINTS" id="PR00463">
    <property type="entry name" value="EP450I"/>
</dbReference>
<dbReference type="PRINTS" id="PR00385">
    <property type="entry name" value="P450"/>
</dbReference>
<dbReference type="InterPro" id="IPR036396">
    <property type="entry name" value="Cyt_P450_sf"/>
</dbReference>
<keyword evidence="5 8" id="KW-0560">Oxidoreductase</keyword>
<evidence type="ECO:0000313" key="10">
    <source>
        <dbReference type="Proteomes" id="UP001318860"/>
    </source>
</evidence>